<dbReference type="EMBL" id="JAHESE010000034">
    <property type="protein sequence ID" value="MBT1711473.1"/>
    <property type="molecule type" value="Genomic_DNA"/>
</dbReference>
<dbReference type="AlphaFoldDB" id="A0AAP2E1P5"/>
<dbReference type="Proteomes" id="UP001319080">
    <property type="component" value="Unassembled WGS sequence"/>
</dbReference>
<dbReference type="SUPFAM" id="SSF52768">
    <property type="entry name" value="Arginase/deacetylase"/>
    <property type="match status" value="1"/>
</dbReference>
<evidence type="ECO:0000256" key="3">
    <source>
        <dbReference type="ARBA" id="ARBA00023211"/>
    </source>
</evidence>
<name>A0AAP2E1P5_9BACT</name>
<dbReference type="InterPro" id="IPR023696">
    <property type="entry name" value="Ureohydrolase_dom_sf"/>
</dbReference>
<dbReference type="Gene3D" id="3.40.800.10">
    <property type="entry name" value="Ureohydrolase domain"/>
    <property type="match status" value="1"/>
</dbReference>
<dbReference type="RefSeq" id="WP_254087045.1">
    <property type="nucleotide sequence ID" value="NZ_JAHESE010000034.1"/>
</dbReference>
<evidence type="ECO:0000256" key="1">
    <source>
        <dbReference type="ARBA" id="ARBA00022723"/>
    </source>
</evidence>
<keyword evidence="2" id="KW-0378">Hydrolase</keyword>
<gene>
    <name evidence="5" type="ORF">KK062_24735</name>
</gene>
<dbReference type="PROSITE" id="PS51409">
    <property type="entry name" value="ARGINASE_2"/>
    <property type="match status" value="1"/>
</dbReference>
<dbReference type="GO" id="GO:0005829">
    <property type="term" value="C:cytosol"/>
    <property type="evidence" value="ECO:0007669"/>
    <property type="project" value="TreeGrafter"/>
</dbReference>
<evidence type="ECO:0000313" key="5">
    <source>
        <dbReference type="EMBL" id="MBT1711473.1"/>
    </source>
</evidence>
<sequence>MKTCLLSVPYDSGHHRKRLAAGPPILIDAVAQQLPAWGHSARKAEVFVDAPFPTEVTTSFAVAHAVAEQVAEAKRQGEFPIVFTGNCNAAALGTLSGLQEDLGVIWFDCHGDFNTPETTIGGYLDGMALSIVAGQCWTQLAESIPGYAPVAEDKIILAGARDVDALEAHRLATSAVRLITPATLAQPENAFDDFTLPVHAVYLHLDLDVLDPDYAQVNEYSAPGGLSPETLYHAIDSIRRRYTIAGVGITAYDPSLDPNTRIPEVAVEVIKRIVS</sequence>
<dbReference type="PANTHER" id="PTHR43782">
    <property type="entry name" value="ARGINASE"/>
    <property type="match status" value="1"/>
</dbReference>
<proteinExistence type="inferred from homology"/>
<dbReference type="GO" id="GO:0030145">
    <property type="term" value="F:manganese ion binding"/>
    <property type="evidence" value="ECO:0007669"/>
    <property type="project" value="TreeGrafter"/>
</dbReference>
<dbReference type="InterPro" id="IPR006035">
    <property type="entry name" value="Ureohydrolase"/>
</dbReference>
<evidence type="ECO:0000256" key="4">
    <source>
        <dbReference type="PROSITE-ProRule" id="PRU00742"/>
    </source>
</evidence>
<reference evidence="5 6" key="1">
    <citation type="submission" date="2021-05" db="EMBL/GenBank/DDBJ databases">
        <title>A Polyphasic approach of four new species of the genus Ohtaekwangia: Ohtaekwangia histidinii sp. nov., Ohtaekwangia cretensis sp. nov., Ohtaekwangia indiensis sp. nov., Ohtaekwangia reichenbachii sp. nov. from diverse environment.</title>
        <authorList>
            <person name="Octaviana S."/>
        </authorList>
    </citation>
    <scope>NUCLEOTIDE SEQUENCE [LARGE SCALE GENOMIC DNA]</scope>
    <source>
        <strain evidence="5 6">PWU5</strain>
    </source>
</reference>
<keyword evidence="1" id="KW-0479">Metal-binding</keyword>
<accession>A0AAP2E1P5</accession>
<dbReference type="Pfam" id="PF00491">
    <property type="entry name" value="Arginase"/>
    <property type="match status" value="1"/>
</dbReference>
<evidence type="ECO:0000313" key="6">
    <source>
        <dbReference type="Proteomes" id="UP001319080"/>
    </source>
</evidence>
<protein>
    <submittedName>
        <fullName evidence="5">Arginase family protein</fullName>
    </submittedName>
</protein>
<keyword evidence="6" id="KW-1185">Reference proteome</keyword>
<comment type="similarity">
    <text evidence="4">Belongs to the arginase family.</text>
</comment>
<evidence type="ECO:0000256" key="2">
    <source>
        <dbReference type="ARBA" id="ARBA00022801"/>
    </source>
</evidence>
<organism evidence="5 6">
    <name type="scientific">Dawidia cretensis</name>
    <dbReference type="NCBI Taxonomy" id="2782350"/>
    <lineage>
        <taxon>Bacteria</taxon>
        <taxon>Pseudomonadati</taxon>
        <taxon>Bacteroidota</taxon>
        <taxon>Cytophagia</taxon>
        <taxon>Cytophagales</taxon>
        <taxon>Chryseotaleaceae</taxon>
        <taxon>Dawidia</taxon>
    </lineage>
</organism>
<keyword evidence="3" id="KW-0464">Manganese</keyword>
<dbReference type="GO" id="GO:0004053">
    <property type="term" value="F:arginase activity"/>
    <property type="evidence" value="ECO:0007669"/>
    <property type="project" value="TreeGrafter"/>
</dbReference>
<dbReference type="CDD" id="cd09999">
    <property type="entry name" value="Arginase-like_1"/>
    <property type="match status" value="1"/>
</dbReference>
<comment type="caution">
    <text evidence="5">The sequence shown here is derived from an EMBL/GenBank/DDBJ whole genome shotgun (WGS) entry which is preliminary data.</text>
</comment>
<dbReference type="PANTHER" id="PTHR43782:SF3">
    <property type="entry name" value="ARGINASE"/>
    <property type="match status" value="1"/>
</dbReference>